<dbReference type="GeneID" id="56439001"/>
<dbReference type="Proteomes" id="UP000010793">
    <property type="component" value="Chromosome"/>
</dbReference>
<evidence type="ECO:0000256" key="2">
    <source>
        <dbReference type="ARBA" id="ARBA00006171"/>
    </source>
</evidence>
<dbReference type="GO" id="GO:0016787">
    <property type="term" value="F:hydrolase activity"/>
    <property type="evidence" value="ECO:0007669"/>
    <property type="project" value="UniProtKB-KW"/>
</dbReference>
<dbReference type="EMBL" id="CP002873">
    <property type="protein sequence ID" value="AGA65541.1"/>
    <property type="molecule type" value="Genomic_DNA"/>
</dbReference>
<proteinExistence type="inferred from homology"/>
<keyword evidence="7" id="KW-1185">Reference proteome</keyword>
<protein>
    <submittedName>
        <fullName evidence="6">Hydrolase</fullName>
    </submittedName>
</protein>
<dbReference type="NCBIfam" id="TIGR01509">
    <property type="entry name" value="HAD-SF-IA-v3"/>
    <property type="match status" value="1"/>
</dbReference>
<dbReference type="PANTHER" id="PTHR46193:SF18">
    <property type="entry name" value="HEXITOL PHOSPHATASE B"/>
    <property type="match status" value="1"/>
</dbReference>
<dbReference type="RefSeq" id="WP_013243380.1">
    <property type="nucleotide sequence ID" value="NC_019908.1"/>
</dbReference>
<evidence type="ECO:0000313" key="7">
    <source>
        <dbReference type="Proteomes" id="UP000010793"/>
    </source>
</evidence>
<keyword evidence="3" id="KW-0479">Metal-binding</keyword>
<keyword evidence="4" id="KW-0460">Magnesium</keyword>
<dbReference type="GO" id="GO:0046872">
    <property type="term" value="F:metal ion binding"/>
    <property type="evidence" value="ECO:0007669"/>
    <property type="project" value="UniProtKB-KW"/>
</dbReference>
<dbReference type="AlphaFoldDB" id="A0A3B6VHY9"/>
<dbReference type="Gene3D" id="1.10.150.240">
    <property type="entry name" value="Putative phosphatase, domain 2"/>
    <property type="match status" value="1"/>
</dbReference>
<dbReference type="InterPro" id="IPR023214">
    <property type="entry name" value="HAD_sf"/>
</dbReference>
<dbReference type="SFLD" id="SFLDS00003">
    <property type="entry name" value="Haloacid_Dehalogenase"/>
    <property type="match status" value="1"/>
</dbReference>
<dbReference type="Pfam" id="PF13419">
    <property type="entry name" value="HAD_2"/>
    <property type="match status" value="1"/>
</dbReference>
<reference evidence="6 7" key="1">
    <citation type="journal article" date="2013" name="Genome Announc.">
        <title>Complete Genome Sequence of the Porcine Strain Brachyspira pilosicoli P43/6/78(T.).</title>
        <authorList>
            <person name="Lin C."/>
            <person name="den Bakker H.C."/>
            <person name="Suzuki H."/>
            <person name="Lefebure T."/>
            <person name="Ponnala L."/>
            <person name="Sun Q."/>
            <person name="Stanhope M.J."/>
            <person name="Wiedmann M."/>
            <person name="Duhamel G.E."/>
        </authorList>
    </citation>
    <scope>NUCLEOTIDE SEQUENCE [LARGE SCALE GENOMIC DNA]</scope>
    <source>
        <strain evidence="6 7">P43/6/78</strain>
    </source>
</reference>
<dbReference type="KEGG" id="bpip:BPP43_00915"/>
<accession>A0A3B6VHY9</accession>
<evidence type="ECO:0000256" key="1">
    <source>
        <dbReference type="ARBA" id="ARBA00001946"/>
    </source>
</evidence>
<sequence>MTDIKLLIFDMDGTLIDSAYLNYYSYSNAFREFNIELDEEYYYKKCFGLHYKTFVSNILDLNKITEDKDALIEKIHIKKEEIYLNNLNLLDIHPFIYETILSNRGKKKLALATTASPNGVYGILKAFKLDEVFDLVLTGADITNKKPHPEIFFKCMDYFNVSNKETIIFEDSEVGLEAAYGTKAWVMKVEKWVK</sequence>
<evidence type="ECO:0000313" key="6">
    <source>
        <dbReference type="EMBL" id="AGA65541.1"/>
    </source>
</evidence>
<keyword evidence="5" id="KW-0119">Carbohydrate metabolism</keyword>
<name>A0A3B6VHY9_BRAPL</name>
<gene>
    <name evidence="6" type="ORF">BPP43_00915</name>
</gene>
<evidence type="ECO:0000256" key="4">
    <source>
        <dbReference type="ARBA" id="ARBA00022842"/>
    </source>
</evidence>
<organism evidence="6 7">
    <name type="scientific">Brachyspira pilosicoli P43/6/78</name>
    <dbReference type="NCBI Taxonomy" id="1042417"/>
    <lineage>
        <taxon>Bacteria</taxon>
        <taxon>Pseudomonadati</taxon>
        <taxon>Spirochaetota</taxon>
        <taxon>Spirochaetia</taxon>
        <taxon>Brachyspirales</taxon>
        <taxon>Brachyspiraceae</taxon>
        <taxon>Brachyspira</taxon>
    </lineage>
</organism>
<keyword evidence="6" id="KW-0378">Hydrolase</keyword>
<evidence type="ECO:0000256" key="5">
    <source>
        <dbReference type="ARBA" id="ARBA00023277"/>
    </source>
</evidence>
<dbReference type="Gene3D" id="3.40.50.1000">
    <property type="entry name" value="HAD superfamily/HAD-like"/>
    <property type="match status" value="1"/>
</dbReference>
<dbReference type="SUPFAM" id="SSF56784">
    <property type="entry name" value="HAD-like"/>
    <property type="match status" value="1"/>
</dbReference>
<dbReference type="InterPro" id="IPR023198">
    <property type="entry name" value="PGP-like_dom2"/>
</dbReference>
<dbReference type="PANTHER" id="PTHR46193">
    <property type="entry name" value="6-PHOSPHOGLUCONATE PHOSPHATASE"/>
    <property type="match status" value="1"/>
</dbReference>
<comment type="cofactor">
    <cofactor evidence="1">
        <name>Mg(2+)</name>
        <dbReference type="ChEBI" id="CHEBI:18420"/>
    </cofactor>
</comment>
<dbReference type="InterPro" id="IPR006439">
    <property type="entry name" value="HAD-SF_hydro_IA"/>
</dbReference>
<comment type="similarity">
    <text evidence="2">Belongs to the HAD-like hydrolase superfamily. CbbY/CbbZ/Gph/YieH family.</text>
</comment>
<dbReference type="SFLD" id="SFLDG01129">
    <property type="entry name" value="C1.5:_HAD__Beta-PGM__Phosphata"/>
    <property type="match status" value="1"/>
</dbReference>
<evidence type="ECO:0000256" key="3">
    <source>
        <dbReference type="ARBA" id="ARBA00022723"/>
    </source>
</evidence>
<dbReference type="InterPro" id="IPR051600">
    <property type="entry name" value="Beta-PGM-like"/>
</dbReference>
<dbReference type="InterPro" id="IPR041492">
    <property type="entry name" value="HAD_2"/>
</dbReference>
<dbReference type="InterPro" id="IPR036412">
    <property type="entry name" value="HAD-like_sf"/>
</dbReference>